<gene>
    <name evidence="2" type="ORF">P6P90_02445</name>
</gene>
<comment type="caution">
    <text evidence="2">The sequence shown here is derived from an EMBL/GenBank/DDBJ whole genome shotgun (WGS) entry which is preliminary data.</text>
</comment>
<dbReference type="SUPFAM" id="SSF158397">
    <property type="entry name" value="TM1646-like"/>
    <property type="match status" value="1"/>
</dbReference>
<keyword evidence="3" id="KW-1185">Reference proteome</keyword>
<evidence type="ECO:0000313" key="3">
    <source>
        <dbReference type="Proteomes" id="UP001218246"/>
    </source>
</evidence>
<evidence type="ECO:0000256" key="1">
    <source>
        <dbReference type="SAM" id="Coils"/>
    </source>
</evidence>
<reference evidence="2 3" key="1">
    <citation type="submission" date="2023-04" db="EMBL/GenBank/DDBJ databases">
        <title>Ectobacillus antri isolated from activated sludge.</title>
        <authorList>
            <person name="Yan P."/>
            <person name="Liu X."/>
        </authorList>
    </citation>
    <scope>NUCLEOTIDE SEQUENCE [LARGE SCALE GENOMIC DNA]</scope>
    <source>
        <strain evidence="2 3">C18H</strain>
    </source>
</reference>
<dbReference type="InterPro" id="IPR024042">
    <property type="entry name" value="TM1646-like_dom_sf"/>
</dbReference>
<name>A0ABT6H1J7_9BACI</name>
<accession>A0ABT6H1J7</accession>
<proteinExistence type="predicted"/>
<evidence type="ECO:0000313" key="2">
    <source>
        <dbReference type="EMBL" id="MDG5752860.1"/>
    </source>
</evidence>
<dbReference type="EMBL" id="JARULN010000001">
    <property type="protein sequence ID" value="MDG5752860.1"/>
    <property type="molecule type" value="Genomic_DNA"/>
</dbReference>
<organism evidence="2 3">
    <name type="scientific">Ectobacillus antri</name>
    <dbReference type="NCBI Taxonomy" id="2486280"/>
    <lineage>
        <taxon>Bacteria</taxon>
        <taxon>Bacillati</taxon>
        <taxon>Bacillota</taxon>
        <taxon>Bacilli</taxon>
        <taxon>Bacillales</taxon>
        <taxon>Bacillaceae</taxon>
        <taxon>Ectobacillus</taxon>
    </lineage>
</organism>
<dbReference type="Pfam" id="PF03885">
    <property type="entry name" value="DUF327"/>
    <property type="match status" value="1"/>
</dbReference>
<sequence length="147" mass="16931">MNPAFINPVSTFTPPKEGNTLSPNFYKALHEGAKNEDTTQKMEQLLQGIEHIKEKIQVELTIDNVMEYKDAVKSFLNFYVDHLMQYQDVMSRHPKYGYAQKMTVVKRVEAEMNELEDVMNLINTKTGHLETLHKIGEIHGLIVNLVL</sequence>
<protein>
    <submittedName>
        <fullName evidence="2">YaaR family protein</fullName>
    </submittedName>
</protein>
<feature type="coiled-coil region" evidence="1">
    <location>
        <begin position="98"/>
        <end position="125"/>
    </location>
</feature>
<dbReference type="Gene3D" id="1.20.120.490">
    <property type="entry name" value="Hypothetical protein TM1646-like domain"/>
    <property type="match status" value="1"/>
</dbReference>
<keyword evidence="1" id="KW-0175">Coiled coil</keyword>
<dbReference type="Proteomes" id="UP001218246">
    <property type="component" value="Unassembled WGS sequence"/>
</dbReference>
<dbReference type="InterPro" id="IPR005585">
    <property type="entry name" value="DUF327"/>
</dbReference>